<sequence>MSKDPKIETSELETLPEIKGKRERKKAEQAFQTLINQARQAMQISDSSTLNELLPQIYSYQAKYLSFLRTSVISYLNNLLQQDPEVMITELKINNHNFRQVLMELSDSNEISNLKEQVGDNIFEVRSKKKFDQLLTRAKNAQSEEEKASVIREIYV</sequence>
<organism evidence="2 3">
    <name type="scientific">Ambispora leptoticha</name>
    <dbReference type="NCBI Taxonomy" id="144679"/>
    <lineage>
        <taxon>Eukaryota</taxon>
        <taxon>Fungi</taxon>
        <taxon>Fungi incertae sedis</taxon>
        <taxon>Mucoromycota</taxon>
        <taxon>Glomeromycotina</taxon>
        <taxon>Glomeromycetes</taxon>
        <taxon>Archaeosporales</taxon>
        <taxon>Ambisporaceae</taxon>
        <taxon>Ambispora</taxon>
    </lineage>
</organism>
<evidence type="ECO:0000256" key="1">
    <source>
        <dbReference type="SAM" id="MobiDB-lite"/>
    </source>
</evidence>
<reference evidence="2" key="1">
    <citation type="submission" date="2021-06" db="EMBL/GenBank/DDBJ databases">
        <authorList>
            <person name="Kallberg Y."/>
            <person name="Tangrot J."/>
            <person name="Rosling A."/>
        </authorList>
    </citation>
    <scope>NUCLEOTIDE SEQUENCE</scope>
    <source>
        <strain evidence="2">FL130A</strain>
    </source>
</reference>
<proteinExistence type="predicted"/>
<evidence type="ECO:0000313" key="2">
    <source>
        <dbReference type="EMBL" id="CAG8437352.1"/>
    </source>
</evidence>
<comment type="caution">
    <text evidence="2">The sequence shown here is derived from an EMBL/GenBank/DDBJ whole genome shotgun (WGS) entry which is preliminary data.</text>
</comment>
<feature type="region of interest" description="Disordered" evidence="1">
    <location>
        <begin position="1"/>
        <end position="24"/>
    </location>
</feature>
<name>A0A9N8V2J2_9GLOM</name>
<keyword evidence="3" id="KW-1185">Reference proteome</keyword>
<dbReference type="AlphaFoldDB" id="A0A9N8V2J2"/>
<dbReference type="OrthoDB" id="10547170at2759"/>
<dbReference type="Proteomes" id="UP000789508">
    <property type="component" value="Unassembled WGS sequence"/>
</dbReference>
<dbReference type="EMBL" id="CAJVPS010000001">
    <property type="protein sequence ID" value="CAG8437352.1"/>
    <property type="molecule type" value="Genomic_DNA"/>
</dbReference>
<evidence type="ECO:0000313" key="3">
    <source>
        <dbReference type="Proteomes" id="UP000789508"/>
    </source>
</evidence>
<protein>
    <submittedName>
        <fullName evidence="2">6941_t:CDS:1</fullName>
    </submittedName>
</protein>
<gene>
    <name evidence="2" type="ORF">ALEPTO_LOCUS12</name>
</gene>
<accession>A0A9N8V2J2</accession>